<comment type="caution">
    <text evidence="2">The sequence shown here is derived from an EMBL/GenBank/DDBJ whole genome shotgun (WGS) entry which is preliminary data.</text>
</comment>
<dbReference type="Pfam" id="PF12680">
    <property type="entry name" value="SnoaL_2"/>
    <property type="match status" value="1"/>
</dbReference>
<dbReference type="SUPFAM" id="SSF54427">
    <property type="entry name" value="NTF2-like"/>
    <property type="match status" value="1"/>
</dbReference>
<accession>A0A0N1HH83</accession>
<evidence type="ECO:0000259" key="1">
    <source>
        <dbReference type="Pfam" id="PF12680"/>
    </source>
</evidence>
<dbReference type="AlphaFoldDB" id="A0A0N1HH83"/>
<name>A0A0N1HH83_9EURO</name>
<keyword evidence="3" id="KW-1185">Reference proteome</keyword>
<gene>
    <name evidence="2" type="ORF">AB675_7237</name>
</gene>
<dbReference type="RefSeq" id="XP_017995019.1">
    <property type="nucleotide sequence ID" value="XM_018147590.1"/>
</dbReference>
<dbReference type="Gene3D" id="3.10.450.50">
    <property type="match status" value="1"/>
</dbReference>
<evidence type="ECO:0000313" key="2">
    <source>
        <dbReference type="EMBL" id="KPI35056.1"/>
    </source>
</evidence>
<sequence length="153" mass="17532">MPDQTLPEKWAAAWSAQPPDDAASLAWQHLYTEKAVYTDHAFQIIREGQVTLRKHFEIWRTAMPDFRLTIADAFPVETLSDGRTRYSIRTHNTGTFVGDFSRREPSGKKFYFRGVVDIVADKDGLIESVEEWYCSNFDATNGQGEFNFRSDDG</sequence>
<proteinExistence type="predicted"/>
<evidence type="ECO:0000313" key="3">
    <source>
        <dbReference type="Proteomes" id="UP000038010"/>
    </source>
</evidence>
<protein>
    <recommendedName>
        <fullName evidence="1">SnoaL-like domain-containing protein</fullName>
    </recommendedName>
</protein>
<dbReference type="InterPro" id="IPR032710">
    <property type="entry name" value="NTF2-like_dom_sf"/>
</dbReference>
<dbReference type="VEuPathDB" id="FungiDB:AB675_7237"/>
<reference evidence="2 3" key="1">
    <citation type="submission" date="2015-06" db="EMBL/GenBank/DDBJ databases">
        <title>Draft genome of the ant-associated black yeast Phialophora attae CBS 131958.</title>
        <authorList>
            <person name="Moreno L.F."/>
            <person name="Stielow B.J."/>
            <person name="de Hoog S."/>
            <person name="Vicente V.A."/>
            <person name="Weiss V.A."/>
            <person name="de Vries M."/>
            <person name="Cruz L.M."/>
            <person name="Souza E.M."/>
        </authorList>
    </citation>
    <scope>NUCLEOTIDE SEQUENCE [LARGE SCALE GENOMIC DNA]</scope>
    <source>
        <strain evidence="2 3">CBS 131958</strain>
    </source>
</reference>
<dbReference type="Proteomes" id="UP000038010">
    <property type="component" value="Unassembled WGS sequence"/>
</dbReference>
<dbReference type="OrthoDB" id="4126403at2759"/>
<feature type="domain" description="SnoaL-like" evidence="1">
    <location>
        <begin position="9"/>
        <end position="126"/>
    </location>
</feature>
<dbReference type="GeneID" id="28739470"/>
<dbReference type="InterPro" id="IPR037401">
    <property type="entry name" value="SnoaL-like"/>
</dbReference>
<organism evidence="2 3">
    <name type="scientific">Cyphellophora attinorum</name>
    <dbReference type="NCBI Taxonomy" id="1664694"/>
    <lineage>
        <taxon>Eukaryota</taxon>
        <taxon>Fungi</taxon>
        <taxon>Dikarya</taxon>
        <taxon>Ascomycota</taxon>
        <taxon>Pezizomycotina</taxon>
        <taxon>Eurotiomycetes</taxon>
        <taxon>Chaetothyriomycetidae</taxon>
        <taxon>Chaetothyriales</taxon>
        <taxon>Cyphellophoraceae</taxon>
        <taxon>Cyphellophora</taxon>
    </lineage>
</organism>
<dbReference type="EMBL" id="LFJN01000045">
    <property type="protein sequence ID" value="KPI35056.1"/>
    <property type="molecule type" value="Genomic_DNA"/>
</dbReference>